<dbReference type="InterPro" id="IPR041796">
    <property type="entry name" value="Mre11_N"/>
</dbReference>
<dbReference type="SUPFAM" id="SSF56300">
    <property type="entry name" value="Metallo-dependent phosphatases"/>
    <property type="match status" value="1"/>
</dbReference>
<dbReference type="InterPro" id="IPR004843">
    <property type="entry name" value="Calcineurin-like_PHP"/>
</dbReference>
<name>A0A931APJ9_9FIRM</name>
<reference evidence="3" key="1">
    <citation type="submission" date="2020-11" db="EMBL/GenBank/DDBJ databases">
        <title>Halonatronomonas betainensis gen. nov., sp. nov. a novel haloalkaliphilic representative of the family Halanaerobiacae capable of betaine degradation.</title>
        <authorList>
            <person name="Boltyanskaya Y."/>
            <person name="Kevbrin V."/>
            <person name="Detkova E."/>
            <person name="Grouzdev D.S."/>
            <person name="Koziaeva V."/>
            <person name="Zhilina T."/>
        </authorList>
    </citation>
    <scope>NUCLEOTIDE SEQUENCE</scope>
    <source>
        <strain evidence="3">Z-7014</strain>
    </source>
</reference>
<dbReference type="Proteomes" id="UP000621436">
    <property type="component" value="Unassembled WGS sequence"/>
</dbReference>
<sequence length="372" mass="42740">MPLKLLHTGDIHLGMQFNSYPASVKEQLKEARIEVLERIVELANTESCDLIVVAGDLFNNTRVNTKLILKTVNIFDRFKGDAILFLPGNHDYDIGQDNVWRTFERKATKRLILLNKFEPYNLSDYGLDLTVYPAPCDSRHSSSNNLDWIKNYDREDDNKFTIGVAHGALAGISPDLTDEYFKMSVDELLSIDMDLWLLGHSHIQYPENDTPASKKVFNSGTPEPDGLDCKHEGFAWKITLEDDKHTSAEKLKTGKFRFFDLKKNINNKSDLEAIKDELLAGKPENKIVRLNLTGGIDEATYNQRQSFYDDLKFKLSYLDIEDDDLYIKLNHDQIEDKFTAGSFPYQFLTRLEDDEKSLHLAYELIKEVQNEA</sequence>
<dbReference type="Pfam" id="PF00149">
    <property type="entry name" value="Metallophos"/>
    <property type="match status" value="1"/>
</dbReference>
<dbReference type="PANTHER" id="PTHR30337:SF7">
    <property type="entry name" value="PHOSPHOESTERASE"/>
    <property type="match status" value="1"/>
</dbReference>
<keyword evidence="3" id="KW-0269">Exonuclease</keyword>
<evidence type="ECO:0000256" key="1">
    <source>
        <dbReference type="ARBA" id="ARBA00022801"/>
    </source>
</evidence>
<feature type="domain" description="Calcineurin-like phosphoesterase" evidence="2">
    <location>
        <begin position="3"/>
        <end position="203"/>
    </location>
</feature>
<dbReference type="InterPro" id="IPR050535">
    <property type="entry name" value="DNA_Repair-Maintenance_Comp"/>
</dbReference>
<gene>
    <name evidence="3" type="ORF">I0Q91_03395</name>
</gene>
<dbReference type="EMBL" id="JADPIE010000002">
    <property type="protein sequence ID" value="MBF8436112.1"/>
    <property type="molecule type" value="Genomic_DNA"/>
</dbReference>
<evidence type="ECO:0000313" key="3">
    <source>
        <dbReference type="EMBL" id="MBF8436112.1"/>
    </source>
</evidence>
<accession>A0A931APJ9</accession>
<dbReference type="RefSeq" id="WP_270452877.1">
    <property type="nucleotide sequence ID" value="NZ_JADPIE010000002.1"/>
</dbReference>
<evidence type="ECO:0000313" key="4">
    <source>
        <dbReference type="Proteomes" id="UP000621436"/>
    </source>
</evidence>
<keyword evidence="3" id="KW-0540">Nuclease</keyword>
<organism evidence="3 4">
    <name type="scientific">Halonatronomonas betaini</name>
    <dbReference type="NCBI Taxonomy" id="2778430"/>
    <lineage>
        <taxon>Bacteria</taxon>
        <taxon>Bacillati</taxon>
        <taxon>Bacillota</taxon>
        <taxon>Clostridia</taxon>
        <taxon>Halanaerobiales</taxon>
        <taxon>Halarsenatibacteraceae</taxon>
        <taxon>Halonatronomonas</taxon>
    </lineage>
</organism>
<dbReference type="InterPro" id="IPR029052">
    <property type="entry name" value="Metallo-depent_PP-like"/>
</dbReference>
<protein>
    <submittedName>
        <fullName evidence="3">DNA repair exonuclease</fullName>
    </submittedName>
</protein>
<dbReference type="GO" id="GO:0004527">
    <property type="term" value="F:exonuclease activity"/>
    <property type="evidence" value="ECO:0007669"/>
    <property type="project" value="UniProtKB-KW"/>
</dbReference>
<dbReference type="PANTHER" id="PTHR30337">
    <property type="entry name" value="COMPONENT OF ATP-DEPENDENT DSDNA EXONUCLEASE"/>
    <property type="match status" value="1"/>
</dbReference>
<dbReference type="CDD" id="cd00840">
    <property type="entry name" value="MPP_Mre11_N"/>
    <property type="match status" value="1"/>
</dbReference>
<dbReference type="Gene3D" id="3.60.21.10">
    <property type="match status" value="1"/>
</dbReference>
<proteinExistence type="predicted"/>
<comment type="caution">
    <text evidence="3">The sequence shown here is derived from an EMBL/GenBank/DDBJ whole genome shotgun (WGS) entry which is preliminary data.</text>
</comment>
<keyword evidence="1" id="KW-0378">Hydrolase</keyword>
<evidence type="ECO:0000259" key="2">
    <source>
        <dbReference type="Pfam" id="PF00149"/>
    </source>
</evidence>
<keyword evidence="4" id="KW-1185">Reference proteome</keyword>
<dbReference type="AlphaFoldDB" id="A0A931APJ9"/>